<dbReference type="PROSITE" id="PS50011">
    <property type="entry name" value="PROTEIN_KINASE_DOM"/>
    <property type="match status" value="1"/>
</dbReference>
<protein>
    <submittedName>
        <fullName evidence="9">Serine/threonine protein kinase</fullName>
    </submittedName>
</protein>
<dbReference type="Gene3D" id="3.30.200.20">
    <property type="entry name" value="Phosphorylase Kinase, domain 1"/>
    <property type="match status" value="1"/>
</dbReference>
<dbReference type="InterPro" id="IPR011009">
    <property type="entry name" value="Kinase-like_dom_sf"/>
</dbReference>
<dbReference type="InterPro" id="IPR017441">
    <property type="entry name" value="Protein_kinase_ATP_BS"/>
</dbReference>
<keyword evidence="4 5" id="KW-0067">ATP-binding</keyword>
<dbReference type="PRINTS" id="PR01217">
    <property type="entry name" value="PRICHEXTENSN"/>
</dbReference>
<dbReference type="CDD" id="cd14014">
    <property type="entry name" value="STKc_PknB_like"/>
    <property type="match status" value="1"/>
</dbReference>
<evidence type="ECO:0000259" key="8">
    <source>
        <dbReference type="PROSITE" id="PS50011"/>
    </source>
</evidence>
<evidence type="ECO:0000256" key="2">
    <source>
        <dbReference type="ARBA" id="ARBA00022741"/>
    </source>
</evidence>
<dbReference type="Pfam" id="PF00069">
    <property type="entry name" value="Pkinase"/>
    <property type="match status" value="1"/>
</dbReference>
<feature type="region of interest" description="Disordered" evidence="6">
    <location>
        <begin position="441"/>
        <end position="560"/>
    </location>
</feature>
<evidence type="ECO:0000313" key="9">
    <source>
        <dbReference type="EMBL" id="WXA93460.1"/>
    </source>
</evidence>
<dbReference type="InterPro" id="IPR000719">
    <property type="entry name" value="Prot_kinase_dom"/>
</dbReference>
<evidence type="ECO:0000256" key="3">
    <source>
        <dbReference type="ARBA" id="ARBA00022777"/>
    </source>
</evidence>
<evidence type="ECO:0000256" key="4">
    <source>
        <dbReference type="ARBA" id="ARBA00022840"/>
    </source>
</evidence>
<feature type="compositionally biased region" description="Pro residues" evidence="6">
    <location>
        <begin position="515"/>
        <end position="550"/>
    </location>
</feature>
<dbReference type="PANTHER" id="PTHR43289:SF6">
    <property type="entry name" value="SERINE_THREONINE-PROTEIN KINASE NEKL-3"/>
    <property type="match status" value="1"/>
</dbReference>
<dbReference type="SUPFAM" id="SSF56112">
    <property type="entry name" value="Protein kinase-like (PK-like)"/>
    <property type="match status" value="1"/>
</dbReference>
<evidence type="ECO:0000313" key="10">
    <source>
        <dbReference type="Proteomes" id="UP001379533"/>
    </source>
</evidence>
<feature type="region of interest" description="Disordered" evidence="6">
    <location>
        <begin position="362"/>
        <end position="409"/>
    </location>
</feature>
<keyword evidence="3 9" id="KW-0418">Kinase</keyword>
<feature type="compositionally biased region" description="Basic and acidic residues" evidence="6">
    <location>
        <begin position="490"/>
        <end position="510"/>
    </location>
</feature>
<gene>
    <name evidence="9" type="ORF">LZC95_44275</name>
</gene>
<keyword evidence="10" id="KW-1185">Reference proteome</keyword>
<dbReference type="RefSeq" id="WP_394844059.1">
    <property type="nucleotide sequence ID" value="NZ_CP089982.1"/>
</dbReference>
<dbReference type="PROSITE" id="PS00108">
    <property type="entry name" value="PROTEIN_KINASE_ST"/>
    <property type="match status" value="1"/>
</dbReference>
<evidence type="ECO:0000256" key="5">
    <source>
        <dbReference type="PROSITE-ProRule" id="PRU10141"/>
    </source>
</evidence>
<evidence type="ECO:0000256" key="7">
    <source>
        <dbReference type="SAM" id="Phobius"/>
    </source>
</evidence>
<keyword evidence="1" id="KW-0808">Transferase</keyword>
<proteinExistence type="predicted"/>
<keyword evidence="7" id="KW-1133">Transmembrane helix</keyword>
<dbReference type="PANTHER" id="PTHR43289">
    <property type="entry name" value="MITOGEN-ACTIVATED PROTEIN KINASE KINASE KINASE 20-RELATED"/>
    <property type="match status" value="1"/>
</dbReference>
<feature type="compositionally biased region" description="Low complexity" evidence="6">
    <location>
        <begin position="468"/>
        <end position="489"/>
    </location>
</feature>
<keyword evidence="9" id="KW-0723">Serine/threonine-protein kinase</keyword>
<dbReference type="Gene3D" id="1.10.510.10">
    <property type="entry name" value="Transferase(Phosphotransferase) domain 1"/>
    <property type="match status" value="1"/>
</dbReference>
<name>A0ABZ2K7D3_9BACT</name>
<keyword evidence="2 5" id="KW-0547">Nucleotide-binding</keyword>
<keyword evidence="7" id="KW-0812">Transmembrane</keyword>
<dbReference type="InterPro" id="IPR008271">
    <property type="entry name" value="Ser/Thr_kinase_AS"/>
</dbReference>
<reference evidence="9 10" key="1">
    <citation type="submission" date="2021-12" db="EMBL/GenBank/DDBJ databases">
        <title>Discovery of the Pendulisporaceae a myxobacterial family with distinct sporulation behavior and unique specialized metabolism.</title>
        <authorList>
            <person name="Garcia R."/>
            <person name="Popoff A."/>
            <person name="Bader C.D."/>
            <person name="Loehr J."/>
            <person name="Walesch S."/>
            <person name="Walt C."/>
            <person name="Boldt J."/>
            <person name="Bunk B."/>
            <person name="Haeckl F.J.F.P.J."/>
            <person name="Gunesch A.P."/>
            <person name="Birkelbach J."/>
            <person name="Nuebel U."/>
            <person name="Pietschmann T."/>
            <person name="Bach T."/>
            <person name="Mueller R."/>
        </authorList>
    </citation>
    <scope>NUCLEOTIDE SEQUENCE [LARGE SCALE GENOMIC DNA]</scope>
    <source>
        <strain evidence="9 10">MSr12523</strain>
    </source>
</reference>
<feature type="binding site" evidence="5">
    <location>
        <position position="51"/>
    </location>
    <ligand>
        <name>ATP</name>
        <dbReference type="ChEBI" id="CHEBI:30616"/>
    </ligand>
</feature>
<sequence length="593" mass="62167">MNSPEQGSQGLVGQTIAGRYNVIRVLGEGGMGVVYVGEQKLGATTRKVAIKTLHPHLSHDPKILARFERECGTIAELQHPNTIQVYDFGKTDDGTLYIVMEYVEGKSVAEVLEKEGPMAPTRVEKILSQVVGSLEEAHTHDIVHRDLKPENVVLCDRAGQKDWVEVLDFGIAKRQKEEDSEERKLTQAGMVLGTPPYMSPEQFTGRPIDARSDIYSLGIMAYEMLTGRLPFNGNTAYEWATAHMVQAPAPIETQPMGQRVPQAMRDAVQRALAKDPGQRFSTVREFYNAFTGQPQAPAGFAYAQTAALGAQQAPAAGYEQGRPAGGYGGTAPGVSAGYVTGPTPGYSTGDVPQQRRGTEIGAQVDAPGYGPPPGGAPQYGPPPNQGYGPPPAQPVVPAYHPSSETASGGGARKGLIIGGLVAALAVCGVAVAAGMGAFSGGSKGADSTEPLFPSASTAATTPPPQPSETPSATPTTTTPPSTGAGLPPLRQERPEPPRERPPTTSTRKDASAPTAQPPPQQPQQPLPPPPPYQPPVQPPATQPPPPPQQPGRPGEPAECAAARTWCARAATDPRAVPFCNSKTAACRAQGGTL</sequence>
<organism evidence="9 10">
    <name type="scientific">Pendulispora brunnea</name>
    <dbReference type="NCBI Taxonomy" id="2905690"/>
    <lineage>
        <taxon>Bacteria</taxon>
        <taxon>Pseudomonadati</taxon>
        <taxon>Myxococcota</taxon>
        <taxon>Myxococcia</taxon>
        <taxon>Myxococcales</taxon>
        <taxon>Sorangiineae</taxon>
        <taxon>Pendulisporaceae</taxon>
        <taxon>Pendulispora</taxon>
    </lineage>
</organism>
<dbReference type="EMBL" id="CP089982">
    <property type="protein sequence ID" value="WXA93460.1"/>
    <property type="molecule type" value="Genomic_DNA"/>
</dbReference>
<dbReference type="GO" id="GO:0004674">
    <property type="term" value="F:protein serine/threonine kinase activity"/>
    <property type="evidence" value="ECO:0007669"/>
    <property type="project" value="UniProtKB-KW"/>
</dbReference>
<evidence type="ECO:0000256" key="6">
    <source>
        <dbReference type="SAM" id="MobiDB-lite"/>
    </source>
</evidence>
<feature type="compositionally biased region" description="Pro residues" evidence="6">
    <location>
        <begin position="369"/>
        <end position="394"/>
    </location>
</feature>
<keyword evidence="7" id="KW-0472">Membrane</keyword>
<accession>A0ABZ2K7D3</accession>
<evidence type="ECO:0000256" key="1">
    <source>
        <dbReference type="ARBA" id="ARBA00022679"/>
    </source>
</evidence>
<feature type="domain" description="Protein kinase" evidence="8">
    <location>
        <begin position="20"/>
        <end position="291"/>
    </location>
</feature>
<dbReference type="SMART" id="SM00220">
    <property type="entry name" value="S_TKc"/>
    <property type="match status" value="1"/>
</dbReference>
<feature type="transmembrane region" description="Helical" evidence="7">
    <location>
        <begin position="415"/>
        <end position="438"/>
    </location>
</feature>
<dbReference type="Proteomes" id="UP001379533">
    <property type="component" value="Chromosome"/>
</dbReference>
<dbReference type="PROSITE" id="PS00107">
    <property type="entry name" value="PROTEIN_KINASE_ATP"/>
    <property type="match status" value="1"/>
</dbReference>